<organism evidence="1 2">
    <name type="scientific">Hemibagrus guttatus</name>
    <dbReference type="NCBI Taxonomy" id="175788"/>
    <lineage>
        <taxon>Eukaryota</taxon>
        <taxon>Metazoa</taxon>
        <taxon>Chordata</taxon>
        <taxon>Craniata</taxon>
        <taxon>Vertebrata</taxon>
        <taxon>Euteleostomi</taxon>
        <taxon>Actinopterygii</taxon>
        <taxon>Neopterygii</taxon>
        <taxon>Teleostei</taxon>
        <taxon>Ostariophysi</taxon>
        <taxon>Siluriformes</taxon>
        <taxon>Bagridae</taxon>
        <taxon>Hemibagrus</taxon>
    </lineage>
</organism>
<dbReference type="Proteomes" id="UP001274896">
    <property type="component" value="Unassembled WGS sequence"/>
</dbReference>
<name>A0AAE0R0Y1_9TELE</name>
<dbReference type="EMBL" id="JAUCMX010000008">
    <property type="protein sequence ID" value="KAK3538275.1"/>
    <property type="molecule type" value="Genomic_DNA"/>
</dbReference>
<protein>
    <submittedName>
        <fullName evidence="1">Uncharacterized protein</fullName>
    </submittedName>
</protein>
<comment type="caution">
    <text evidence="1">The sequence shown here is derived from an EMBL/GenBank/DDBJ whole genome shotgun (WGS) entry which is preliminary data.</text>
</comment>
<accession>A0AAE0R0Y1</accession>
<sequence>MEQTVEMEAAVLRGFLTEREGYEWKHSFFNTTDGGPLLQRVFEGDFEAVLLSVPVLEMLSGEPEQDENIESYLQRCIITYLSTNEEETKRD</sequence>
<dbReference type="AlphaFoldDB" id="A0AAE0R0Y1"/>
<keyword evidence="2" id="KW-1185">Reference proteome</keyword>
<proteinExistence type="predicted"/>
<gene>
    <name evidence="1" type="ORF">QTP70_034262</name>
</gene>
<evidence type="ECO:0000313" key="1">
    <source>
        <dbReference type="EMBL" id="KAK3538275.1"/>
    </source>
</evidence>
<evidence type="ECO:0000313" key="2">
    <source>
        <dbReference type="Proteomes" id="UP001274896"/>
    </source>
</evidence>
<reference evidence="1" key="1">
    <citation type="submission" date="2023-06" db="EMBL/GenBank/DDBJ databases">
        <title>Male Hemibagrus guttatus genome.</title>
        <authorList>
            <person name="Bian C."/>
        </authorList>
    </citation>
    <scope>NUCLEOTIDE SEQUENCE</scope>
    <source>
        <strain evidence="1">Male_cb2023</strain>
        <tissue evidence="1">Muscle</tissue>
    </source>
</reference>
<feature type="non-terminal residue" evidence="1">
    <location>
        <position position="1"/>
    </location>
</feature>